<name>A0A556QRX5_9BACT</name>
<dbReference type="InterPro" id="IPR008869">
    <property type="entry name" value="MlaC/ttg2D"/>
</dbReference>
<dbReference type="OrthoDB" id="9798905at2"/>
<dbReference type="AlphaFoldDB" id="A0A556QRX5"/>
<accession>A0A556QRX5</accession>
<feature type="chain" id="PRO_5021861778" evidence="1">
    <location>
        <begin position="26"/>
        <end position="202"/>
    </location>
</feature>
<comment type="caution">
    <text evidence="2">The sequence shown here is derived from an EMBL/GenBank/DDBJ whole genome shotgun (WGS) entry which is preliminary data.</text>
</comment>
<proteinExistence type="predicted"/>
<dbReference type="Pfam" id="PF05494">
    <property type="entry name" value="MlaC"/>
    <property type="match status" value="1"/>
</dbReference>
<dbReference type="EMBL" id="VMBG01000001">
    <property type="protein sequence ID" value="TSJ79396.1"/>
    <property type="molecule type" value="Genomic_DNA"/>
</dbReference>
<dbReference type="InterPro" id="IPR042245">
    <property type="entry name" value="Tgt2/MlaC_sf"/>
</dbReference>
<dbReference type="RefSeq" id="WP_144229914.1">
    <property type="nucleotide sequence ID" value="NZ_CBCRVV010000007.1"/>
</dbReference>
<feature type="signal peptide" evidence="1">
    <location>
        <begin position="1"/>
        <end position="25"/>
    </location>
</feature>
<dbReference type="Gene3D" id="3.10.450.710">
    <property type="entry name" value="Tgt2/MlaC"/>
    <property type="match status" value="1"/>
</dbReference>
<dbReference type="PANTHER" id="PTHR36573">
    <property type="entry name" value="INTERMEMBRANE PHOSPHOLIPID TRANSPORT SYSTEM BINDING PROTEIN MLAC"/>
    <property type="match status" value="1"/>
</dbReference>
<keyword evidence="1" id="KW-0732">Signal</keyword>
<protein>
    <submittedName>
        <fullName evidence="2">ABC transporter substrate-binding protein</fullName>
    </submittedName>
</protein>
<keyword evidence="3" id="KW-1185">Reference proteome</keyword>
<dbReference type="PANTHER" id="PTHR36573:SF1">
    <property type="entry name" value="INTERMEMBRANE PHOSPHOLIPID TRANSPORT SYSTEM BINDING PROTEIN MLAC"/>
    <property type="match status" value="1"/>
</dbReference>
<reference evidence="2 3" key="1">
    <citation type="submission" date="2019-07" db="EMBL/GenBank/DDBJ databases">
        <title>Description of 53C-WASEF.</title>
        <authorList>
            <person name="Pitt A."/>
            <person name="Hahn M.W."/>
        </authorList>
    </citation>
    <scope>NUCLEOTIDE SEQUENCE [LARGE SCALE GENOMIC DNA]</scope>
    <source>
        <strain evidence="2 3">53C-WASEF</strain>
    </source>
</reference>
<evidence type="ECO:0000256" key="1">
    <source>
        <dbReference type="SAM" id="SignalP"/>
    </source>
</evidence>
<dbReference type="Proteomes" id="UP000315648">
    <property type="component" value="Unassembled WGS sequence"/>
</dbReference>
<sequence length="202" mass="22363">MNLRHCLSFATVVAVSLVSLPQARAAEAAEMLNTAVDEVMAIAYDKQASAAPLAERVRPVLEKYFNFETITRRAIGPGWRQFSAEQKTTATHLFTDLVIRTYANRFEAGERPGITYSKAIVPDPARPALRELPTTIDYAGKKYAVTYRVEQAGDSWRIYDVIIEGVSMIANWRSQLDPIFQKGGAAAVITALEKNLSQEPAK</sequence>
<gene>
    <name evidence="2" type="ORF">FPL22_08940</name>
</gene>
<evidence type="ECO:0000313" key="3">
    <source>
        <dbReference type="Proteomes" id="UP000315648"/>
    </source>
</evidence>
<evidence type="ECO:0000313" key="2">
    <source>
        <dbReference type="EMBL" id="TSJ79396.1"/>
    </source>
</evidence>
<organism evidence="2 3">
    <name type="scientific">Rariglobus hedericola</name>
    <dbReference type="NCBI Taxonomy" id="2597822"/>
    <lineage>
        <taxon>Bacteria</taxon>
        <taxon>Pseudomonadati</taxon>
        <taxon>Verrucomicrobiota</taxon>
        <taxon>Opitutia</taxon>
        <taxon>Opitutales</taxon>
        <taxon>Opitutaceae</taxon>
        <taxon>Rariglobus</taxon>
    </lineage>
</organism>